<keyword evidence="2" id="KW-1185">Reference proteome</keyword>
<comment type="caution">
    <text evidence="1">The sequence shown here is derived from an EMBL/GenBank/DDBJ whole genome shotgun (WGS) entry which is preliminary data.</text>
</comment>
<dbReference type="Proteomes" id="UP001054252">
    <property type="component" value="Unassembled WGS sequence"/>
</dbReference>
<organism evidence="1 2">
    <name type="scientific">Rubroshorea leprosula</name>
    <dbReference type="NCBI Taxonomy" id="152421"/>
    <lineage>
        <taxon>Eukaryota</taxon>
        <taxon>Viridiplantae</taxon>
        <taxon>Streptophyta</taxon>
        <taxon>Embryophyta</taxon>
        <taxon>Tracheophyta</taxon>
        <taxon>Spermatophyta</taxon>
        <taxon>Magnoliopsida</taxon>
        <taxon>eudicotyledons</taxon>
        <taxon>Gunneridae</taxon>
        <taxon>Pentapetalae</taxon>
        <taxon>rosids</taxon>
        <taxon>malvids</taxon>
        <taxon>Malvales</taxon>
        <taxon>Dipterocarpaceae</taxon>
        <taxon>Rubroshorea</taxon>
    </lineage>
</organism>
<sequence>MQILLNPCSVYSKLGKCLDFIFWDVISFCLISLM</sequence>
<accession>A0AAV5MQQ7</accession>
<proteinExistence type="predicted"/>
<dbReference type="AlphaFoldDB" id="A0AAV5MQQ7"/>
<protein>
    <recommendedName>
        <fullName evidence="3">Photosystem II protein I</fullName>
    </recommendedName>
</protein>
<evidence type="ECO:0000313" key="1">
    <source>
        <dbReference type="EMBL" id="GKV50712.1"/>
    </source>
</evidence>
<name>A0AAV5MQQ7_9ROSI</name>
<evidence type="ECO:0008006" key="3">
    <source>
        <dbReference type="Google" id="ProtNLM"/>
    </source>
</evidence>
<dbReference type="EMBL" id="BPVZ01000389">
    <property type="protein sequence ID" value="GKV50712.1"/>
    <property type="molecule type" value="Genomic_DNA"/>
</dbReference>
<evidence type="ECO:0000313" key="2">
    <source>
        <dbReference type="Proteomes" id="UP001054252"/>
    </source>
</evidence>
<gene>
    <name evidence="1" type="ORF">SLEP1_g57411</name>
</gene>
<reference evidence="1 2" key="1">
    <citation type="journal article" date="2021" name="Commun. Biol.">
        <title>The genome of Shorea leprosula (Dipterocarpaceae) highlights the ecological relevance of drought in aseasonal tropical rainforests.</title>
        <authorList>
            <person name="Ng K.K.S."/>
            <person name="Kobayashi M.J."/>
            <person name="Fawcett J.A."/>
            <person name="Hatakeyama M."/>
            <person name="Paape T."/>
            <person name="Ng C.H."/>
            <person name="Ang C.C."/>
            <person name="Tnah L.H."/>
            <person name="Lee C.T."/>
            <person name="Nishiyama T."/>
            <person name="Sese J."/>
            <person name="O'Brien M.J."/>
            <person name="Copetti D."/>
            <person name="Mohd Noor M.I."/>
            <person name="Ong R.C."/>
            <person name="Putra M."/>
            <person name="Sireger I.Z."/>
            <person name="Indrioko S."/>
            <person name="Kosugi Y."/>
            <person name="Izuno A."/>
            <person name="Isagi Y."/>
            <person name="Lee S.L."/>
            <person name="Shimizu K.K."/>
        </authorList>
    </citation>
    <scope>NUCLEOTIDE SEQUENCE [LARGE SCALE GENOMIC DNA]</scope>
    <source>
        <strain evidence="1">214</strain>
    </source>
</reference>